<dbReference type="OrthoDB" id="26681at2759"/>
<dbReference type="EMBL" id="BFAA01014406">
    <property type="protein sequence ID" value="GCB78409.1"/>
    <property type="molecule type" value="Genomic_DNA"/>
</dbReference>
<name>A0A401PZ24_SCYTO</name>
<gene>
    <name evidence="1" type="ORF">scyTo_0019406</name>
</gene>
<proteinExistence type="predicted"/>
<dbReference type="AlphaFoldDB" id="A0A401PZ24"/>
<reference evidence="1 2" key="1">
    <citation type="journal article" date="2018" name="Nat. Ecol. Evol.">
        <title>Shark genomes provide insights into elasmobranch evolution and the origin of vertebrates.</title>
        <authorList>
            <person name="Hara Y"/>
            <person name="Yamaguchi K"/>
            <person name="Onimaru K"/>
            <person name="Kadota M"/>
            <person name="Koyanagi M"/>
            <person name="Keeley SD"/>
            <person name="Tatsumi K"/>
            <person name="Tanaka K"/>
            <person name="Motone F"/>
            <person name="Kageyama Y"/>
            <person name="Nozu R"/>
            <person name="Adachi N"/>
            <person name="Nishimura O"/>
            <person name="Nakagawa R"/>
            <person name="Tanegashima C"/>
            <person name="Kiyatake I"/>
            <person name="Matsumoto R"/>
            <person name="Murakumo K"/>
            <person name="Nishida K"/>
            <person name="Terakita A"/>
            <person name="Kuratani S"/>
            <person name="Sato K"/>
            <person name="Hyodo S Kuraku.S."/>
        </authorList>
    </citation>
    <scope>NUCLEOTIDE SEQUENCE [LARGE SCALE GENOMIC DNA]</scope>
</reference>
<comment type="caution">
    <text evidence="1">The sequence shown here is derived from an EMBL/GenBank/DDBJ whole genome shotgun (WGS) entry which is preliminary data.</text>
</comment>
<sequence length="170" mass="19436">MMVAPFSSNEEDSKKDPHYLQQWLEAFVISFERIIDVSSYEPLQRRPEEMAAEIPLLPGNVLQVLSQQLNQCVQRLSIEEAEAGLGQALLLIKFLIIICRNLENIEAKVTPTFIPEVVNLLAVCTSELKKGPQEEALPESSKVEQLIMYALHLCECLFDPYQIWRRHLKG</sequence>
<evidence type="ECO:0000313" key="1">
    <source>
        <dbReference type="EMBL" id="GCB78409.1"/>
    </source>
</evidence>
<organism evidence="1 2">
    <name type="scientific">Scyliorhinus torazame</name>
    <name type="common">Cloudy catshark</name>
    <name type="synonym">Catulus torazame</name>
    <dbReference type="NCBI Taxonomy" id="75743"/>
    <lineage>
        <taxon>Eukaryota</taxon>
        <taxon>Metazoa</taxon>
        <taxon>Chordata</taxon>
        <taxon>Craniata</taxon>
        <taxon>Vertebrata</taxon>
        <taxon>Chondrichthyes</taxon>
        <taxon>Elasmobranchii</taxon>
        <taxon>Galeomorphii</taxon>
        <taxon>Galeoidea</taxon>
        <taxon>Carcharhiniformes</taxon>
        <taxon>Scyliorhinidae</taxon>
        <taxon>Scyliorhinus</taxon>
    </lineage>
</organism>
<evidence type="ECO:0000313" key="2">
    <source>
        <dbReference type="Proteomes" id="UP000288216"/>
    </source>
</evidence>
<keyword evidence="2" id="KW-1185">Reference proteome</keyword>
<dbReference type="OMA" id="VWSGKQT"/>
<accession>A0A401PZ24</accession>
<dbReference type="Proteomes" id="UP000288216">
    <property type="component" value="Unassembled WGS sequence"/>
</dbReference>
<protein>
    <submittedName>
        <fullName evidence="1">Uncharacterized protein</fullName>
    </submittedName>
</protein>